<protein>
    <submittedName>
        <fullName evidence="1">Uncharacterized protein</fullName>
    </submittedName>
</protein>
<sequence length="64" mass="7596">MNITRHLYDEILYLSCLMFEKWISSSGISLPEPFNQLYIFFAFMTSKQASNQSVKFSPFFSREQ</sequence>
<evidence type="ECO:0000313" key="2">
    <source>
        <dbReference type="EMBL" id="RQM09465.1"/>
    </source>
</evidence>
<name>A0A3M6VPC1_9STRA</name>
<dbReference type="AlphaFoldDB" id="A0A3M6VPC1"/>
<evidence type="ECO:0000313" key="3">
    <source>
        <dbReference type="Proteomes" id="UP000282087"/>
    </source>
</evidence>
<evidence type="ECO:0000313" key="1">
    <source>
        <dbReference type="EMBL" id="RMX68728.1"/>
    </source>
</evidence>
<comment type="caution">
    <text evidence="1">The sequence shown here is derived from an EMBL/GenBank/DDBJ whole genome shotgun (WGS) entry which is preliminary data.</text>
</comment>
<evidence type="ECO:0000313" key="4">
    <source>
        <dbReference type="Proteomes" id="UP000286097"/>
    </source>
</evidence>
<organism evidence="1 3">
    <name type="scientific">Peronospora effusa</name>
    <dbReference type="NCBI Taxonomy" id="542832"/>
    <lineage>
        <taxon>Eukaryota</taxon>
        <taxon>Sar</taxon>
        <taxon>Stramenopiles</taxon>
        <taxon>Oomycota</taxon>
        <taxon>Peronosporomycetes</taxon>
        <taxon>Peronosporales</taxon>
        <taxon>Peronosporaceae</taxon>
        <taxon>Peronospora</taxon>
    </lineage>
</organism>
<dbReference type="VEuPathDB" id="FungiDB:DD237_003566"/>
<accession>A0A3M6VPC1</accession>
<dbReference type="Proteomes" id="UP000282087">
    <property type="component" value="Unassembled WGS sequence"/>
</dbReference>
<dbReference type="EMBL" id="QKXF01000698">
    <property type="protein sequence ID" value="RQM09465.1"/>
    <property type="molecule type" value="Genomic_DNA"/>
</dbReference>
<gene>
    <name evidence="2" type="ORF">DD237_003566</name>
    <name evidence="1" type="ORF">DD238_003934</name>
</gene>
<reference evidence="3 4" key="1">
    <citation type="submission" date="2018-06" db="EMBL/GenBank/DDBJ databases">
        <title>Comparative genomics of downy mildews reveals potential adaptations to biotrophy.</title>
        <authorList>
            <person name="Fletcher K."/>
            <person name="Klosterman S.J."/>
            <person name="Derevnina L."/>
            <person name="Martin F."/>
            <person name="Koike S."/>
            <person name="Reyes Chin-Wo S."/>
            <person name="Mou B."/>
            <person name="Michelmore R."/>
        </authorList>
    </citation>
    <scope>NUCLEOTIDE SEQUENCE [LARGE SCALE GENOMIC DNA]</scope>
    <source>
        <strain evidence="2 4">R13</strain>
        <strain evidence="1 3">R14</strain>
    </source>
</reference>
<keyword evidence="3" id="KW-1185">Reference proteome</keyword>
<dbReference type="EMBL" id="QLLG01000056">
    <property type="protein sequence ID" value="RMX68728.1"/>
    <property type="molecule type" value="Genomic_DNA"/>
</dbReference>
<proteinExistence type="predicted"/>
<dbReference type="Proteomes" id="UP000286097">
    <property type="component" value="Unassembled WGS sequence"/>
</dbReference>